<protein>
    <submittedName>
        <fullName evidence="1">Uncharacterized protein</fullName>
    </submittedName>
</protein>
<keyword evidence="2" id="KW-1185">Reference proteome</keyword>
<dbReference type="Proteomes" id="UP000248168">
    <property type="component" value="Unassembled WGS sequence"/>
</dbReference>
<sequence length="69" mass="7627">MMHERFLPVRMIGLSESIAEMRLDQPSLLAAMARGVWSAAIDMLSGWSVRPFSGLDPVSESGVGEKQHR</sequence>
<evidence type="ECO:0000313" key="2">
    <source>
        <dbReference type="Proteomes" id="UP000248168"/>
    </source>
</evidence>
<dbReference type="EMBL" id="OUNR01000001">
    <property type="protein sequence ID" value="SPP63948.1"/>
    <property type="molecule type" value="Genomic_DNA"/>
</dbReference>
<reference evidence="2" key="1">
    <citation type="submission" date="2018-04" db="EMBL/GenBank/DDBJ databases">
        <authorList>
            <person name="Lucker S."/>
            <person name="Sakoula D."/>
        </authorList>
    </citation>
    <scope>NUCLEOTIDE SEQUENCE [LARGE SCALE GENOMIC DNA]</scope>
</reference>
<dbReference type="InParanoid" id="A0A330L2G0"/>
<organism evidence="1 2">
    <name type="scientific">Nitrospira lenta</name>
    <dbReference type="NCBI Taxonomy" id="1436998"/>
    <lineage>
        <taxon>Bacteria</taxon>
        <taxon>Pseudomonadati</taxon>
        <taxon>Nitrospirota</taxon>
        <taxon>Nitrospiria</taxon>
        <taxon>Nitrospirales</taxon>
        <taxon>Nitrospiraceae</taxon>
        <taxon>Nitrospira</taxon>
    </lineage>
</organism>
<gene>
    <name evidence="1" type="ORF">NITLEN_11034</name>
</gene>
<dbReference type="AlphaFoldDB" id="A0A330L2G0"/>
<proteinExistence type="predicted"/>
<accession>A0A330L2G0</accession>
<name>A0A330L2G0_9BACT</name>
<evidence type="ECO:0000313" key="1">
    <source>
        <dbReference type="EMBL" id="SPP63948.1"/>
    </source>
</evidence>